<dbReference type="InterPro" id="IPR052901">
    <property type="entry name" value="Bact_TGase-like"/>
</dbReference>
<accession>A0A6L9SF05</accession>
<keyword evidence="5" id="KW-1185">Reference proteome</keyword>
<dbReference type="Proteomes" id="UP000475214">
    <property type="component" value="Unassembled WGS sequence"/>
</dbReference>
<feature type="domain" description="Transglutaminase-like" evidence="3">
    <location>
        <begin position="473"/>
        <end position="543"/>
    </location>
</feature>
<evidence type="ECO:0000259" key="3">
    <source>
        <dbReference type="SMART" id="SM00460"/>
    </source>
</evidence>
<dbReference type="PANTHER" id="PTHR42736:SF1">
    <property type="entry name" value="PROTEIN-GLUTAMINE GAMMA-GLUTAMYLTRANSFERASE"/>
    <property type="match status" value="1"/>
</dbReference>
<dbReference type="Pfam" id="PF01841">
    <property type="entry name" value="Transglut_core"/>
    <property type="match status" value="1"/>
</dbReference>
<dbReference type="Gene3D" id="3.10.620.30">
    <property type="match status" value="1"/>
</dbReference>
<organism evidence="4 5">
    <name type="scientific">Phytoactinopolyspora halotolerans</name>
    <dbReference type="NCBI Taxonomy" id="1981512"/>
    <lineage>
        <taxon>Bacteria</taxon>
        <taxon>Bacillati</taxon>
        <taxon>Actinomycetota</taxon>
        <taxon>Actinomycetes</taxon>
        <taxon>Jiangellales</taxon>
        <taxon>Jiangellaceae</taxon>
        <taxon>Phytoactinopolyspora</taxon>
    </lineage>
</organism>
<comment type="caution">
    <text evidence="4">The sequence shown here is derived from an EMBL/GenBank/DDBJ whole genome shotgun (WGS) entry which is preliminary data.</text>
</comment>
<dbReference type="AlphaFoldDB" id="A0A6L9SF05"/>
<feature type="transmembrane region" description="Helical" evidence="2">
    <location>
        <begin position="31"/>
        <end position="49"/>
    </location>
</feature>
<dbReference type="SUPFAM" id="SSF54001">
    <property type="entry name" value="Cysteine proteinases"/>
    <property type="match status" value="1"/>
</dbReference>
<dbReference type="SMART" id="SM00460">
    <property type="entry name" value="TGc"/>
    <property type="match status" value="1"/>
</dbReference>
<feature type="region of interest" description="Disordered" evidence="1">
    <location>
        <begin position="542"/>
        <end position="597"/>
    </location>
</feature>
<feature type="transmembrane region" description="Helical" evidence="2">
    <location>
        <begin position="118"/>
        <end position="136"/>
    </location>
</feature>
<feature type="transmembrane region" description="Helical" evidence="2">
    <location>
        <begin position="604"/>
        <end position="626"/>
    </location>
</feature>
<keyword evidence="2" id="KW-0812">Transmembrane</keyword>
<name>A0A6L9SF05_9ACTN</name>
<dbReference type="Pfam" id="PF11992">
    <property type="entry name" value="TgpA_N"/>
    <property type="match status" value="1"/>
</dbReference>
<dbReference type="EMBL" id="JAAGOA010000019">
    <property type="protein sequence ID" value="NEE03081.1"/>
    <property type="molecule type" value="Genomic_DNA"/>
</dbReference>
<reference evidence="4 5" key="1">
    <citation type="submission" date="2020-02" db="EMBL/GenBank/DDBJ databases">
        <authorList>
            <person name="Li X.-J."/>
            <person name="Han X.-M."/>
        </authorList>
    </citation>
    <scope>NUCLEOTIDE SEQUENCE [LARGE SCALE GENOMIC DNA]</scope>
    <source>
        <strain evidence="4 5">CCTCC AB 2017055</strain>
    </source>
</reference>
<gene>
    <name evidence="4" type="ORF">G1H10_23230</name>
</gene>
<evidence type="ECO:0000313" key="5">
    <source>
        <dbReference type="Proteomes" id="UP000475214"/>
    </source>
</evidence>
<feature type="transmembrane region" description="Helical" evidence="2">
    <location>
        <begin position="143"/>
        <end position="160"/>
    </location>
</feature>
<dbReference type="InterPro" id="IPR038765">
    <property type="entry name" value="Papain-like_cys_pep_sf"/>
</dbReference>
<feature type="transmembrane region" description="Helical" evidence="2">
    <location>
        <begin position="61"/>
        <end position="84"/>
    </location>
</feature>
<dbReference type="InterPro" id="IPR002931">
    <property type="entry name" value="Transglutaminase-like"/>
</dbReference>
<protein>
    <submittedName>
        <fullName evidence="4">Transglutaminase domain-containing protein</fullName>
    </submittedName>
</protein>
<sequence length="781" mass="84347">MNNSSRLTLVGGVAALVSVLPLLVLTQDWDWLLPAALAIALVTATGYLGRLLRIPGGLEALVQIAVLTWWLGLLIAADLAWMGVFPSTAWPERFELVFREGAETINIMPSPVPVTDGVLIFLVGGAGVVALLIDMFSASLKRTVLTGAPIAACYAVTAAVEGGNIGWWWFIAPAVAYLAMLLTESRARVAAWGRVAAPSGPRGVQDLPGVDALARNGRRVGAFALIAAVTIPAAAPALSDGFVQGRGSGGGGGDGRTIRTDNPILDLQRNLNRPDNVDVLRYRASDDAPHYIRTVTLDSFDGDVWQTSDRPVPESQRVNEGLPDPPGMDLDDPPEIEFDFEITDNYSSRWLPLAYPAQEIEIAGDWRYDNDTLDVVSTDDDVLGTEYTAVSLDVTVDAETLRNADEPDSDLSDATELPDDLPPIVTELAEEVTRDRDTDFGRAAALQEWFRGPEFTYDTSTQPGTSAGAVADFLNDRTGYCEQFAATMAIMARHLGIPARVAVGFTPGTYEGNDTWLVRSHDSHAWPELYFDGVGWVRFEPTPAGRTGTAPSWTVQPVERTPSDNSPVPDSTATAAPNEDPETPIGGRDFEGGVGSTGDGASRWPWVVAAAVLGAAILALVPTGLARLRSWRRWARAGDDPADVAAAAWAQFRETVRDAGLSWDDAATPRSAGRSVAAGAGLWDESREMLDHLVSVVERSRYSRSAEPVAGLRADTAMLCRTIMRSRPLRRQVRAFLWPSSLRDGWASLSRKASSGLDRIDTAGDRTRAYFDRRLRTALRR</sequence>
<proteinExistence type="predicted"/>
<dbReference type="InterPro" id="IPR021878">
    <property type="entry name" value="TgpA_N"/>
</dbReference>
<feature type="compositionally biased region" description="Polar residues" evidence="1">
    <location>
        <begin position="563"/>
        <end position="575"/>
    </location>
</feature>
<keyword evidence="2" id="KW-0472">Membrane</keyword>
<evidence type="ECO:0000256" key="1">
    <source>
        <dbReference type="SAM" id="MobiDB-lite"/>
    </source>
</evidence>
<dbReference type="RefSeq" id="WP_163742275.1">
    <property type="nucleotide sequence ID" value="NZ_JAAGOA010000019.1"/>
</dbReference>
<evidence type="ECO:0000313" key="4">
    <source>
        <dbReference type="EMBL" id="NEE03081.1"/>
    </source>
</evidence>
<feature type="region of interest" description="Disordered" evidence="1">
    <location>
        <begin position="308"/>
        <end position="327"/>
    </location>
</feature>
<keyword evidence="2" id="KW-1133">Transmembrane helix</keyword>
<dbReference type="PANTHER" id="PTHR42736">
    <property type="entry name" value="PROTEIN-GLUTAMINE GAMMA-GLUTAMYLTRANSFERASE"/>
    <property type="match status" value="1"/>
</dbReference>
<evidence type="ECO:0000256" key="2">
    <source>
        <dbReference type="SAM" id="Phobius"/>
    </source>
</evidence>
<feature type="transmembrane region" description="Helical" evidence="2">
    <location>
        <begin position="7"/>
        <end position="25"/>
    </location>
</feature>